<evidence type="ECO:0000313" key="15">
    <source>
        <dbReference type="EMBL" id="CAG6485658.1"/>
    </source>
</evidence>
<feature type="transmembrane region" description="Helical" evidence="13">
    <location>
        <begin position="170"/>
        <end position="188"/>
    </location>
</feature>
<feature type="transmembrane region" description="Helical" evidence="13">
    <location>
        <begin position="492"/>
        <end position="520"/>
    </location>
</feature>
<dbReference type="Gene3D" id="6.10.140.1330">
    <property type="match status" value="1"/>
</dbReference>
<feature type="transmembrane region" description="Helical" evidence="13">
    <location>
        <begin position="396"/>
        <end position="418"/>
    </location>
</feature>
<protein>
    <recommendedName>
        <fullName evidence="11">Sodium/hydrogen exchanger</fullName>
    </recommendedName>
</protein>
<dbReference type="AlphaFoldDB" id="A0A8D8C3K2"/>
<keyword evidence="6" id="KW-0333">Golgi apparatus</keyword>
<name>A0A8D8C3K2_CULPI</name>
<feature type="transmembrane region" description="Helical" evidence="13">
    <location>
        <begin position="424"/>
        <end position="449"/>
    </location>
</feature>
<dbReference type="PRINTS" id="PR01084">
    <property type="entry name" value="NAHEXCHNGR"/>
</dbReference>
<keyword evidence="10 11" id="KW-0739">Sodium transport</keyword>
<accession>A0A8D8C3K2</accession>
<evidence type="ECO:0000256" key="3">
    <source>
        <dbReference type="ARBA" id="ARBA00022449"/>
    </source>
</evidence>
<dbReference type="EMBL" id="HBUE01101658">
    <property type="protein sequence ID" value="CAG6485658.1"/>
    <property type="molecule type" value="Transcribed_RNA"/>
</dbReference>
<evidence type="ECO:0000256" key="2">
    <source>
        <dbReference type="ARBA" id="ARBA00022448"/>
    </source>
</evidence>
<keyword evidence="4 11" id="KW-0812">Transmembrane</keyword>
<dbReference type="GO" id="GO:0051453">
    <property type="term" value="P:regulation of intracellular pH"/>
    <property type="evidence" value="ECO:0007669"/>
    <property type="project" value="TreeGrafter"/>
</dbReference>
<evidence type="ECO:0000256" key="1">
    <source>
        <dbReference type="ARBA" id="ARBA00004653"/>
    </source>
</evidence>
<dbReference type="NCBIfam" id="TIGR00840">
    <property type="entry name" value="b_cpa1"/>
    <property type="match status" value="1"/>
</dbReference>
<feature type="transmembrane region" description="Helical" evidence="13">
    <location>
        <begin position="237"/>
        <end position="255"/>
    </location>
</feature>
<keyword evidence="7" id="KW-0915">Sodium</keyword>
<feature type="transmembrane region" description="Helical" evidence="13">
    <location>
        <begin position="364"/>
        <end position="384"/>
    </location>
</feature>
<feature type="transmembrane region" description="Helical" evidence="13">
    <location>
        <begin position="302"/>
        <end position="330"/>
    </location>
</feature>
<evidence type="ECO:0000256" key="12">
    <source>
        <dbReference type="SAM" id="MobiDB-lite"/>
    </source>
</evidence>
<dbReference type="InterPro" id="IPR018422">
    <property type="entry name" value="Cation/H_exchanger_CPA1"/>
</dbReference>
<comment type="similarity">
    <text evidence="11">Belongs to the monovalent cation:proton antiporter 1 (CPA1) transporter (TC 2.A.36) family.</text>
</comment>
<reference evidence="15" key="1">
    <citation type="submission" date="2021-05" db="EMBL/GenBank/DDBJ databases">
        <authorList>
            <person name="Alioto T."/>
            <person name="Alioto T."/>
            <person name="Gomez Garrido J."/>
        </authorList>
    </citation>
    <scope>NUCLEOTIDE SEQUENCE</scope>
</reference>
<organism evidence="15">
    <name type="scientific">Culex pipiens</name>
    <name type="common">House mosquito</name>
    <dbReference type="NCBI Taxonomy" id="7175"/>
    <lineage>
        <taxon>Eukaryota</taxon>
        <taxon>Metazoa</taxon>
        <taxon>Ecdysozoa</taxon>
        <taxon>Arthropoda</taxon>
        <taxon>Hexapoda</taxon>
        <taxon>Insecta</taxon>
        <taxon>Pterygota</taxon>
        <taxon>Neoptera</taxon>
        <taxon>Endopterygota</taxon>
        <taxon>Diptera</taxon>
        <taxon>Nematocera</taxon>
        <taxon>Culicoidea</taxon>
        <taxon>Culicidae</taxon>
        <taxon>Culicinae</taxon>
        <taxon>Culicini</taxon>
        <taxon>Culex</taxon>
        <taxon>Culex</taxon>
    </lineage>
</organism>
<evidence type="ECO:0000256" key="7">
    <source>
        <dbReference type="ARBA" id="ARBA00023053"/>
    </source>
</evidence>
<keyword evidence="2 11" id="KW-0813">Transport</keyword>
<evidence type="ECO:0000256" key="4">
    <source>
        <dbReference type="ARBA" id="ARBA00022692"/>
    </source>
</evidence>
<dbReference type="InterPro" id="IPR004709">
    <property type="entry name" value="NaH_exchanger"/>
</dbReference>
<feature type="region of interest" description="Disordered" evidence="12">
    <location>
        <begin position="623"/>
        <end position="674"/>
    </location>
</feature>
<evidence type="ECO:0000256" key="13">
    <source>
        <dbReference type="SAM" id="Phobius"/>
    </source>
</evidence>
<evidence type="ECO:0000256" key="6">
    <source>
        <dbReference type="ARBA" id="ARBA00023034"/>
    </source>
</evidence>
<feature type="transmembrane region" description="Helical" evidence="13">
    <location>
        <begin position="103"/>
        <end position="125"/>
    </location>
</feature>
<evidence type="ECO:0000256" key="9">
    <source>
        <dbReference type="ARBA" id="ARBA00023136"/>
    </source>
</evidence>
<dbReference type="GO" id="GO:0015386">
    <property type="term" value="F:potassium:proton antiporter activity"/>
    <property type="evidence" value="ECO:0007669"/>
    <property type="project" value="TreeGrafter"/>
</dbReference>
<dbReference type="GO" id="GO:0015385">
    <property type="term" value="F:sodium:proton antiporter activity"/>
    <property type="evidence" value="ECO:0007669"/>
    <property type="project" value="InterPro"/>
</dbReference>
<evidence type="ECO:0000256" key="11">
    <source>
        <dbReference type="RuleBase" id="RU003722"/>
    </source>
</evidence>
<proteinExistence type="inferred from homology"/>
<keyword evidence="3 11" id="KW-0050">Antiport</keyword>
<dbReference type="PANTHER" id="PTHR10110:SF191">
    <property type="entry name" value="SODIUM_HYDROGEN EXCHANGER 8"/>
    <property type="match status" value="1"/>
</dbReference>
<evidence type="ECO:0000259" key="14">
    <source>
        <dbReference type="Pfam" id="PF00999"/>
    </source>
</evidence>
<feature type="transmembrane region" description="Helical" evidence="13">
    <location>
        <begin position="132"/>
        <end position="150"/>
    </location>
</feature>
<dbReference type="PANTHER" id="PTHR10110">
    <property type="entry name" value="SODIUM/HYDROGEN EXCHANGER"/>
    <property type="match status" value="1"/>
</dbReference>
<dbReference type="InterPro" id="IPR006153">
    <property type="entry name" value="Cation/H_exchanger_TM"/>
</dbReference>
<comment type="subcellular location">
    <subcellularLocation>
        <location evidence="1">Golgi apparatus membrane</location>
        <topology evidence="1">Multi-pass membrane protein</topology>
    </subcellularLocation>
</comment>
<feature type="domain" description="Cation/H+ exchanger transmembrane" evidence="14">
    <location>
        <begin position="120"/>
        <end position="517"/>
    </location>
</feature>
<dbReference type="Pfam" id="PF00999">
    <property type="entry name" value="Na_H_Exchanger"/>
    <property type="match status" value="1"/>
</dbReference>
<keyword evidence="8 11" id="KW-0406">Ion transport</keyword>
<feature type="transmembrane region" description="Helical" evidence="13">
    <location>
        <begin position="200"/>
        <end position="225"/>
    </location>
</feature>
<sequence length="674" mass="74032">MTQRRSFKATMRSGLIYLLLICAFLFTTFYNVASDVPVVPSATATVVGATKDTGGNVSLGAVEAGKDKGKEAGGEDKAVVVVLPKNATTTMSPEKNAVEQEHYSSMSIFFVLCVIALGILLIHMMLQTKFQYLPESIVVVFLGALIGLILNNSSMRHIANWEREEVFSPTAFFLVLLPPIIFESGYNLHKGNFFQNIGSILVFAIIGTTISALVIGSGVYLLGLAEVAYRLNFVESFAFGSLISAVDPVATVAIFHALDVDPILNMLVFGESILNDAISIVLTTTVMPMVSGSGAEDNGESIISALNTFCLMFFASAGIGVLFALMSALLLKHIDLRKHPSLEFGLMLVFTYAPYVLAEGIHLSGIMAILFCGIVMSHYTHFNLSTVTQITMQQTMRTLAFIAETCVFAYLGLAIFSFKHRCELSFVIWTIILCLLGRAANIFPLAYVCNLFREHKITPKMSFILWFSGLRGAISYALSLHMQFSSEEARHVVITTTLIIVLFTTLFFGGSTMPLMKYLAGGKKTRRRPSRLGGRKRSGKTLSLSKTREWGQAIDSEHLSELTEEEEVSFTQSKLNGFARLDRKYFTPFFTRRFTHQELHDCKSQMADLTNKWYQAIRISPDDLDEEEDEDDDAAEVASIATSERSTRVLVGGGRGNSSKAVPAKGTAERPGSS</sequence>
<dbReference type="GO" id="GO:0000139">
    <property type="term" value="C:Golgi membrane"/>
    <property type="evidence" value="ECO:0007669"/>
    <property type="project" value="UniProtKB-SubCell"/>
</dbReference>
<keyword evidence="5 13" id="KW-1133">Transmembrane helix</keyword>
<evidence type="ECO:0000256" key="8">
    <source>
        <dbReference type="ARBA" id="ARBA00023065"/>
    </source>
</evidence>
<feature type="transmembrane region" description="Helical" evidence="13">
    <location>
        <begin position="461"/>
        <end position="480"/>
    </location>
</feature>
<feature type="compositionally biased region" description="Acidic residues" evidence="12">
    <location>
        <begin position="623"/>
        <end position="635"/>
    </location>
</feature>
<evidence type="ECO:0000256" key="10">
    <source>
        <dbReference type="ARBA" id="ARBA00023201"/>
    </source>
</evidence>
<evidence type="ECO:0000256" key="5">
    <source>
        <dbReference type="ARBA" id="ARBA00022989"/>
    </source>
</evidence>
<keyword evidence="9 13" id="KW-0472">Membrane</keyword>